<dbReference type="Proteomes" id="UP000830326">
    <property type="component" value="Chromosome"/>
</dbReference>
<feature type="domain" description="PFU" evidence="1">
    <location>
        <begin position="1"/>
        <end position="26"/>
    </location>
</feature>
<protein>
    <recommendedName>
        <fullName evidence="1">PFU domain-containing protein</fullName>
    </recommendedName>
</protein>
<gene>
    <name evidence="2" type="ORF">MUO15_10515</name>
</gene>
<evidence type="ECO:0000259" key="1">
    <source>
        <dbReference type="PROSITE" id="PS51394"/>
    </source>
</evidence>
<evidence type="ECO:0000313" key="3">
    <source>
        <dbReference type="Proteomes" id="UP000830326"/>
    </source>
</evidence>
<dbReference type="EMBL" id="CP095075">
    <property type="protein sequence ID" value="UOR13971.1"/>
    <property type="molecule type" value="Genomic_DNA"/>
</dbReference>
<organism evidence="2 3">
    <name type="scientific">Halobacillus amylolyticus</name>
    <dbReference type="NCBI Taxonomy" id="2932259"/>
    <lineage>
        <taxon>Bacteria</taxon>
        <taxon>Bacillati</taxon>
        <taxon>Bacillota</taxon>
        <taxon>Bacilli</taxon>
        <taxon>Bacillales</taxon>
        <taxon>Bacillaceae</taxon>
        <taxon>Halobacillus</taxon>
    </lineage>
</organism>
<name>A0ABY4HGR3_9BACI</name>
<dbReference type="Gene3D" id="1.20.120.330">
    <property type="entry name" value="Nucleotidyltransferases domain 2"/>
    <property type="match status" value="1"/>
</dbReference>
<evidence type="ECO:0000313" key="2">
    <source>
        <dbReference type="EMBL" id="UOR13971.1"/>
    </source>
</evidence>
<sequence length="26" mass="3014">MLKDRNEIPHTYNEEVANSILANIND</sequence>
<keyword evidence="3" id="KW-1185">Reference proteome</keyword>
<reference evidence="2" key="1">
    <citation type="submission" date="2022-04" db="EMBL/GenBank/DDBJ databases">
        <title>Halobacillus sp. isolated from saltern.</title>
        <authorList>
            <person name="Won M."/>
            <person name="Lee C.-M."/>
            <person name="Woen H.-Y."/>
            <person name="Kwon S.-W."/>
        </authorList>
    </citation>
    <scope>NUCLEOTIDE SEQUENCE</scope>
    <source>
        <strain evidence="2">SSHM10-5</strain>
    </source>
</reference>
<dbReference type="PROSITE" id="PS51394">
    <property type="entry name" value="PFU"/>
    <property type="match status" value="1"/>
</dbReference>
<proteinExistence type="predicted"/>
<dbReference type="InterPro" id="IPR015155">
    <property type="entry name" value="PFU"/>
</dbReference>
<accession>A0ABY4HGR3</accession>
<dbReference type="SUPFAM" id="SSF81593">
    <property type="entry name" value="Nucleotidyltransferase substrate binding subunit/domain"/>
    <property type="match status" value="1"/>
</dbReference>